<dbReference type="InterPro" id="IPR017972">
    <property type="entry name" value="Cyt_P450_CS"/>
</dbReference>
<evidence type="ECO:0000256" key="6">
    <source>
        <dbReference type="ARBA" id="ARBA00043906"/>
    </source>
</evidence>
<keyword evidence="9" id="KW-0472">Membrane</keyword>
<evidence type="ECO:0000256" key="8">
    <source>
        <dbReference type="SAM" id="MobiDB-lite"/>
    </source>
</evidence>
<accession>A0ABM0JRN0</accession>
<name>A0ABM0JRN0_APLCA</name>
<evidence type="ECO:0000256" key="4">
    <source>
        <dbReference type="ARBA" id="ARBA00023002"/>
    </source>
</evidence>
<keyword evidence="10" id="KW-1185">Reference proteome</keyword>
<evidence type="ECO:0000313" key="15">
    <source>
        <dbReference type="RefSeq" id="XP_035826064.1"/>
    </source>
</evidence>
<feature type="compositionally biased region" description="Polar residues" evidence="8">
    <location>
        <begin position="313"/>
        <end position="322"/>
    </location>
</feature>
<dbReference type="Proteomes" id="UP000694888">
    <property type="component" value="Unplaced"/>
</dbReference>
<evidence type="ECO:0000256" key="7">
    <source>
        <dbReference type="RuleBase" id="RU000461"/>
    </source>
</evidence>
<keyword evidence="2 7" id="KW-0349">Heme</keyword>
<dbReference type="RefSeq" id="XP_035826064.1">
    <property type="nucleotide sequence ID" value="XM_035970171.1"/>
</dbReference>
<keyword evidence="9" id="KW-1133">Transmembrane helix</keyword>
<evidence type="ECO:0000313" key="11">
    <source>
        <dbReference type="RefSeq" id="XP_005099962.1"/>
    </source>
</evidence>
<organism evidence="10 12">
    <name type="scientific">Aplysia californica</name>
    <name type="common">California sea hare</name>
    <dbReference type="NCBI Taxonomy" id="6500"/>
    <lineage>
        <taxon>Eukaryota</taxon>
        <taxon>Metazoa</taxon>
        <taxon>Spiralia</taxon>
        <taxon>Lophotrochozoa</taxon>
        <taxon>Mollusca</taxon>
        <taxon>Gastropoda</taxon>
        <taxon>Heterobranchia</taxon>
        <taxon>Euthyneura</taxon>
        <taxon>Tectipleura</taxon>
        <taxon>Aplysiida</taxon>
        <taxon>Aplysioidea</taxon>
        <taxon>Aplysiidae</taxon>
        <taxon>Aplysia</taxon>
    </lineage>
</organism>
<evidence type="ECO:0000256" key="1">
    <source>
        <dbReference type="ARBA" id="ARBA00010617"/>
    </source>
</evidence>
<feature type="compositionally biased region" description="Basic and acidic residues" evidence="8">
    <location>
        <begin position="303"/>
        <end position="312"/>
    </location>
</feature>
<protein>
    <submittedName>
        <fullName evidence="11 12">Cytochrome P450 3A7</fullName>
    </submittedName>
</protein>
<evidence type="ECO:0000313" key="13">
    <source>
        <dbReference type="RefSeq" id="XP_012938849.1"/>
    </source>
</evidence>
<dbReference type="RefSeq" id="XP_005099962.1">
    <property type="nucleotide sequence ID" value="XM_005099905.3"/>
</dbReference>
<dbReference type="SUPFAM" id="SSF48264">
    <property type="entry name" value="Cytochrome P450"/>
    <property type="match status" value="1"/>
</dbReference>
<dbReference type="Pfam" id="PF00067">
    <property type="entry name" value="p450"/>
    <property type="match status" value="1"/>
</dbReference>
<feature type="transmembrane region" description="Helical" evidence="9">
    <location>
        <begin position="6"/>
        <end position="30"/>
    </location>
</feature>
<proteinExistence type="inferred from homology"/>
<comment type="function">
    <text evidence="6">Cytochromes P450 are a group of heme-thiolate monooxygenases. They oxidize a variety of structurally unrelated compounds, including steroids, fatty acids, and xenobiotics.</text>
</comment>
<evidence type="ECO:0000313" key="12">
    <source>
        <dbReference type="RefSeq" id="XP_005099963.1"/>
    </source>
</evidence>
<reference evidence="11 12" key="1">
    <citation type="submission" date="2025-05" db="UniProtKB">
        <authorList>
            <consortium name="RefSeq"/>
        </authorList>
    </citation>
    <scope>IDENTIFICATION</scope>
</reference>
<evidence type="ECO:0000256" key="9">
    <source>
        <dbReference type="SAM" id="Phobius"/>
    </source>
</evidence>
<dbReference type="PRINTS" id="PR00463">
    <property type="entry name" value="EP450I"/>
</dbReference>
<keyword evidence="3 7" id="KW-0479">Metal-binding</keyword>
<keyword evidence="9" id="KW-0812">Transmembrane</keyword>
<dbReference type="PANTHER" id="PTHR24302">
    <property type="entry name" value="CYTOCHROME P450 FAMILY 3"/>
    <property type="match status" value="1"/>
</dbReference>
<evidence type="ECO:0000256" key="3">
    <source>
        <dbReference type="ARBA" id="ARBA00022723"/>
    </source>
</evidence>
<gene>
    <name evidence="11 12 13 14 15" type="primary">LOC101845002</name>
</gene>
<dbReference type="InterPro" id="IPR001128">
    <property type="entry name" value="Cyt_P450"/>
</dbReference>
<dbReference type="RefSeq" id="XP_012938850.1">
    <property type="nucleotide sequence ID" value="XM_013083396.2"/>
</dbReference>
<comment type="similarity">
    <text evidence="1 7">Belongs to the cytochrome P450 family.</text>
</comment>
<sequence length="548" mass="61346">MEIVGLFLGYPVTSCLLCVLALLLAWICFVKSHYSVFQRMGLPGPEPVFLMGNTLDFAKKLPLEVFKYWTKKYGHVYGFYEGLRPSVVVSCPDLAHQILVKHFNKFSARPVINPFTHEQEDLSLQNSSGDLWKRQRQAVAGGLSSGAIRQMLPQICNMTNKMLESLGKTTEFNESGFFVDKIIECYSLDWFAHAALYYPTNAMADESDVMLRYMRASHESMSPDNAVSGLAKLFPLLTRLLKPLDKTHRQVTQLMTQHATTFVRSLQNDITQFQKNNHKNIICQLIKHQESSGTSPSQGKASPCRETDEKQNVNHAQQSSRPSLKESEVVGEISGLVGGGVGPISSALTFCLYTLAVYPQKAERVVREVDALVFAKDVPSLEELNSLQYLDAFINETLRLFPVAPGVSRMCIEDCTVNDIPFSKGTVVRVMGSTMNCDQSYFDRPSEFLPERFLQSDSDTAPSSLGLHPLQKSAWIPFGLGPRMCVGQRLAQVVLKLSLVRILQEFNIRTSHLTQVPLEVALRPFLVARDGVHVQMSRRKQNPMKSSG</sequence>
<dbReference type="InterPro" id="IPR050705">
    <property type="entry name" value="Cytochrome_P450_3A"/>
</dbReference>
<dbReference type="RefSeq" id="XP_005099963.1">
    <property type="nucleotide sequence ID" value="XM_005099906.3"/>
</dbReference>
<evidence type="ECO:0000256" key="2">
    <source>
        <dbReference type="ARBA" id="ARBA00022617"/>
    </source>
</evidence>
<evidence type="ECO:0000256" key="5">
    <source>
        <dbReference type="ARBA" id="ARBA00023004"/>
    </source>
</evidence>
<keyword evidence="7" id="KW-0503">Monooxygenase</keyword>
<keyword evidence="4 7" id="KW-0560">Oxidoreductase</keyword>
<evidence type="ECO:0000313" key="10">
    <source>
        <dbReference type="Proteomes" id="UP000694888"/>
    </source>
</evidence>
<dbReference type="PANTHER" id="PTHR24302:SF15">
    <property type="entry name" value="FATTY-ACID PEROXYGENASE"/>
    <property type="match status" value="1"/>
</dbReference>
<dbReference type="RefSeq" id="XP_012938849.1">
    <property type="nucleotide sequence ID" value="XM_013083395.2"/>
</dbReference>
<feature type="region of interest" description="Disordered" evidence="8">
    <location>
        <begin position="289"/>
        <end position="327"/>
    </location>
</feature>
<dbReference type="InterPro" id="IPR002401">
    <property type="entry name" value="Cyt_P450_E_grp-I"/>
</dbReference>
<dbReference type="Gene3D" id="1.10.630.10">
    <property type="entry name" value="Cytochrome P450"/>
    <property type="match status" value="1"/>
</dbReference>
<keyword evidence="5 7" id="KW-0408">Iron</keyword>
<dbReference type="PROSITE" id="PS00086">
    <property type="entry name" value="CYTOCHROME_P450"/>
    <property type="match status" value="1"/>
</dbReference>
<dbReference type="GeneID" id="101845002"/>
<feature type="compositionally biased region" description="Polar residues" evidence="8">
    <location>
        <begin position="291"/>
        <end position="300"/>
    </location>
</feature>
<evidence type="ECO:0000313" key="14">
    <source>
        <dbReference type="RefSeq" id="XP_012938850.1"/>
    </source>
</evidence>
<dbReference type="InterPro" id="IPR036396">
    <property type="entry name" value="Cyt_P450_sf"/>
</dbReference>
<dbReference type="PRINTS" id="PR00385">
    <property type="entry name" value="P450"/>
</dbReference>